<dbReference type="GO" id="GO:0006955">
    <property type="term" value="P:immune response"/>
    <property type="evidence" value="ECO:0007669"/>
    <property type="project" value="InterPro"/>
</dbReference>
<dbReference type="InterPro" id="IPR001811">
    <property type="entry name" value="Chemokine_IL8-like_dom"/>
</dbReference>
<dbReference type="InterPro" id="IPR039809">
    <property type="entry name" value="Chemokine_b/g/d"/>
</dbReference>
<comment type="subcellular location">
    <subcellularLocation>
        <location evidence="1">Secreted</location>
    </subcellularLocation>
</comment>
<comment type="caution">
    <text evidence="10">The sequence shown here is derived from an EMBL/GenBank/DDBJ whole genome shotgun (WGS) entry which is preliminary data.</text>
</comment>
<feature type="signal peptide" evidence="8">
    <location>
        <begin position="1"/>
        <end position="26"/>
    </location>
</feature>
<name>A0A444UPD9_ACIRT</name>
<dbReference type="SMART" id="SM00199">
    <property type="entry name" value="SCY"/>
    <property type="match status" value="1"/>
</dbReference>
<sequence>MAHCKLFIVAVALLLTLNMFSEQVSAQYQDCCMSYSKKPLPCRGIRGYSIQSVKDLCNIEAVIFHTIRGKNICADPAQKWVMDRISCLKVEVERMS</sequence>
<feature type="domain" description="Chemokine interleukin-8-like" evidence="9">
    <location>
        <begin position="28"/>
        <end position="88"/>
    </location>
</feature>
<evidence type="ECO:0000259" key="9">
    <source>
        <dbReference type="SMART" id="SM00199"/>
    </source>
</evidence>
<keyword evidence="4" id="KW-0964">Secreted</keyword>
<evidence type="ECO:0000256" key="8">
    <source>
        <dbReference type="SAM" id="SignalP"/>
    </source>
</evidence>
<protein>
    <submittedName>
        <fullName evidence="10">C-C motif chemokine 20</fullName>
    </submittedName>
</protein>
<dbReference type="EMBL" id="SCEB01214139">
    <property type="protein sequence ID" value="RXM37019.1"/>
    <property type="molecule type" value="Genomic_DNA"/>
</dbReference>
<evidence type="ECO:0000256" key="5">
    <source>
        <dbReference type="ARBA" id="ARBA00022729"/>
    </source>
</evidence>
<dbReference type="InterPro" id="IPR036048">
    <property type="entry name" value="Interleukin_8-like_sf"/>
</dbReference>
<organism evidence="10 11">
    <name type="scientific">Acipenser ruthenus</name>
    <name type="common">Sterlet sturgeon</name>
    <dbReference type="NCBI Taxonomy" id="7906"/>
    <lineage>
        <taxon>Eukaryota</taxon>
        <taxon>Metazoa</taxon>
        <taxon>Chordata</taxon>
        <taxon>Craniata</taxon>
        <taxon>Vertebrata</taxon>
        <taxon>Euteleostomi</taxon>
        <taxon>Actinopterygii</taxon>
        <taxon>Chondrostei</taxon>
        <taxon>Acipenseriformes</taxon>
        <taxon>Acipenseridae</taxon>
        <taxon>Acipenser</taxon>
    </lineage>
</organism>
<evidence type="ECO:0000313" key="10">
    <source>
        <dbReference type="EMBL" id="RXM37019.1"/>
    </source>
</evidence>
<keyword evidence="2" id="KW-0145">Chemotaxis</keyword>
<keyword evidence="3" id="KW-0202">Cytokine</keyword>
<evidence type="ECO:0000256" key="7">
    <source>
        <dbReference type="ARBA" id="ARBA00023198"/>
    </source>
</evidence>
<keyword evidence="5 8" id="KW-0732">Signal</keyword>
<evidence type="ECO:0000256" key="4">
    <source>
        <dbReference type="ARBA" id="ARBA00022525"/>
    </source>
</evidence>
<keyword evidence="6" id="KW-1015">Disulfide bond</keyword>
<feature type="chain" id="PRO_5019363554" evidence="8">
    <location>
        <begin position="27"/>
        <end position="96"/>
    </location>
</feature>
<dbReference type="Pfam" id="PF00048">
    <property type="entry name" value="IL8"/>
    <property type="match status" value="1"/>
</dbReference>
<reference evidence="10 11" key="1">
    <citation type="submission" date="2019-01" db="EMBL/GenBank/DDBJ databases">
        <title>Draft Genome and Complete Hox-Cluster Characterization of the Sterlet Sturgeon (Acipenser ruthenus).</title>
        <authorList>
            <person name="Wei Q."/>
        </authorList>
    </citation>
    <scope>NUCLEOTIDE SEQUENCE [LARGE SCALE GENOMIC DNA]</scope>
    <source>
        <strain evidence="10">WHYD16114868_AA</strain>
        <tissue evidence="10">Blood</tissue>
    </source>
</reference>
<dbReference type="Gene3D" id="2.40.50.40">
    <property type="match status" value="1"/>
</dbReference>
<gene>
    <name evidence="10" type="ORF">EOD39_11290</name>
</gene>
<evidence type="ECO:0000256" key="2">
    <source>
        <dbReference type="ARBA" id="ARBA00022500"/>
    </source>
</evidence>
<dbReference type="PANTHER" id="PTHR12015:SF190">
    <property type="entry name" value="C-C MOTIF CHEMOKINE"/>
    <property type="match status" value="1"/>
</dbReference>
<dbReference type="GO" id="GO:0008009">
    <property type="term" value="F:chemokine activity"/>
    <property type="evidence" value="ECO:0007669"/>
    <property type="project" value="InterPro"/>
</dbReference>
<dbReference type="FunFam" id="2.40.50.40:FF:000012">
    <property type="entry name" value="C-C motif chemokine"/>
    <property type="match status" value="1"/>
</dbReference>
<evidence type="ECO:0000313" key="11">
    <source>
        <dbReference type="Proteomes" id="UP000289886"/>
    </source>
</evidence>
<evidence type="ECO:0000256" key="1">
    <source>
        <dbReference type="ARBA" id="ARBA00004613"/>
    </source>
</evidence>
<dbReference type="GO" id="GO:0005615">
    <property type="term" value="C:extracellular space"/>
    <property type="evidence" value="ECO:0007669"/>
    <property type="project" value="UniProtKB-KW"/>
</dbReference>
<keyword evidence="7" id="KW-0395">Inflammatory response</keyword>
<dbReference type="PANTHER" id="PTHR12015">
    <property type="entry name" value="SMALL INDUCIBLE CYTOKINE A"/>
    <property type="match status" value="1"/>
</dbReference>
<evidence type="ECO:0000256" key="3">
    <source>
        <dbReference type="ARBA" id="ARBA00022514"/>
    </source>
</evidence>
<dbReference type="GO" id="GO:0006954">
    <property type="term" value="P:inflammatory response"/>
    <property type="evidence" value="ECO:0007669"/>
    <property type="project" value="UniProtKB-KW"/>
</dbReference>
<keyword evidence="11" id="KW-1185">Reference proteome</keyword>
<proteinExistence type="predicted"/>
<dbReference type="Proteomes" id="UP000289886">
    <property type="component" value="Unassembled WGS sequence"/>
</dbReference>
<evidence type="ECO:0000256" key="6">
    <source>
        <dbReference type="ARBA" id="ARBA00023157"/>
    </source>
</evidence>
<accession>A0A444UPD9</accession>
<dbReference type="AlphaFoldDB" id="A0A444UPD9"/>
<dbReference type="SUPFAM" id="SSF54117">
    <property type="entry name" value="Interleukin 8-like chemokines"/>
    <property type="match status" value="1"/>
</dbReference>